<proteinExistence type="predicted"/>
<accession>A0A9D1J1Q6</accession>
<comment type="caution">
    <text evidence="1">The sequence shown here is derived from an EMBL/GenBank/DDBJ whole genome shotgun (WGS) entry which is preliminary data.</text>
</comment>
<reference evidence="1" key="1">
    <citation type="submission" date="2020-10" db="EMBL/GenBank/DDBJ databases">
        <authorList>
            <person name="Gilroy R."/>
        </authorList>
    </citation>
    <scope>NUCLEOTIDE SEQUENCE</scope>
    <source>
        <strain evidence="1">ChiSjej1B19-7085</strain>
    </source>
</reference>
<reference evidence="1" key="2">
    <citation type="journal article" date="2021" name="PeerJ">
        <title>Extensive microbial diversity within the chicken gut microbiome revealed by metagenomics and culture.</title>
        <authorList>
            <person name="Gilroy R."/>
            <person name="Ravi A."/>
            <person name="Getino M."/>
            <person name="Pursley I."/>
            <person name="Horton D.L."/>
            <person name="Alikhan N.F."/>
            <person name="Baker D."/>
            <person name="Gharbi K."/>
            <person name="Hall N."/>
            <person name="Watson M."/>
            <person name="Adriaenssens E.M."/>
            <person name="Foster-Nyarko E."/>
            <person name="Jarju S."/>
            <person name="Secka A."/>
            <person name="Antonio M."/>
            <person name="Oren A."/>
            <person name="Chaudhuri R.R."/>
            <person name="La Ragione R."/>
            <person name="Hildebrand F."/>
            <person name="Pallen M.J."/>
        </authorList>
    </citation>
    <scope>NUCLEOTIDE SEQUENCE</scope>
    <source>
        <strain evidence="1">ChiSjej1B19-7085</strain>
    </source>
</reference>
<gene>
    <name evidence="1" type="ORF">IAA54_09250</name>
</gene>
<protein>
    <submittedName>
        <fullName evidence="1">Uncharacterized protein</fullName>
    </submittedName>
</protein>
<evidence type="ECO:0000313" key="1">
    <source>
        <dbReference type="EMBL" id="HIR57846.1"/>
    </source>
</evidence>
<organism evidence="1 2">
    <name type="scientific">Candidatus Gallacutalibacter pullicola</name>
    <dbReference type="NCBI Taxonomy" id="2840830"/>
    <lineage>
        <taxon>Bacteria</taxon>
        <taxon>Bacillati</taxon>
        <taxon>Bacillota</taxon>
        <taxon>Clostridia</taxon>
        <taxon>Eubacteriales</taxon>
        <taxon>Candidatus Gallacutalibacter</taxon>
    </lineage>
</organism>
<dbReference type="EMBL" id="DVHF01000108">
    <property type="protein sequence ID" value="HIR57846.1"/>
    <property type="molecule type" value="Genomic_DNA"/>
</dbReference>
<name>A0A9D1J1Q6_9FIRM</name>
<evidence type="ECO:0000313" key="2">
    <source>
        <dbReference type="Proteomes" id="UP000886785"/>
    </source>
</evidence>
<dbReference type="Proteomes" id="UP000886785">
    <property type="component" value="Unassembled WGS sequence"/>
</dbReference>
<dbReference type="AlphaFoldDB" id="A0A9D1J1Q6"/>
<sequence length="221" mass="24969">MRSFFTEIALVNSAARLAGRSLIDNYAIFGAMQRYRDLELGEIKAAEGIDDVPEKADAFRFGTVCGRVLAQFTSSWADDDWLRCDAQAARIFFLPGIRSENGRTEQDRELLSTVFRALVKRAQIRTHTAKPGYEDINTWLERYYRLSQEYQTFLPSLVDAIVSPEKQDLEKAEKFLSPADSLIQLASSTNPVSQDALSAALQEESRCIFGEILRQILMDLS</sequence>